<feature type="transmembrane region" description="Helical" evidence="5">
    <location>
        <begin position="33"/>
        <end position="52"/>
    </location>
</feature>
<dbReference type="PANTHER" id="PTHR22911">
    <property type="entry name" value="ACYL-MALONYL CONDENSING ENZYME-RELATED"/>
    <property type="match status" value="1"/>
</dbReference>
<keyword evidence="3 5" id="KW-1133">Transmembrane helix</keyword>
<evidence type="ECO:0000256" key="4">
    <source>
        <dbReference type="ARBA" id="ARBA00023136"/>
    </source>
</evidence>
<feature type="transmembrane region" description="Helical" evidence="5">
    <location>
        <begin position="241"/>
        <end position="261"/>
    </location>
</feature>
<organism evidence="7 8">
    <name type="scientific">Massilia psychrophila</name>
    <dbReference type="NCBI Taxonomy" id="1603353"/>
    <lineage>
        <taxon>Bacteria</taxon>
        <taxon>Pseudomonadati</taxon>
        <taxon>Pseudomonadota</taxon>
        <taxon>Betaproteobacteria</taxon>
        <taxon>Burkholderiales</taxon>
        <taxon>Oxalobacteraceae</taxon>
        <taxon>Telluria group</taxon>
        <taxon>Massilia</taxon>
    </lineage>
</organism>
<dbReference type="Proteomes" id="UP000228593">
    <property type="component" value="Unassembled WGS sequence"/>
</dbReference>
<evidence type="ECO:0000256" key="3">
    <source>
        <dbReference type="ARBA" id="ARBA00022989"/>
    </source>
</evidence>
<comment type="caution">
    <text evidence="7">The sequence shown here is derived from an EMBL/GenBank/DDBJ whole genome shotgun (WGS) entry which is preliminary data.</text>
</comment>
<feature type="transmembrane region" description="Helical" evidence="5">
    <location>
        <begin position="64"/>
        <end position="82"/>
    </location>
</feature>
<dbReference type="EMBL" id="PDOB01000011">
    <property type="protein sequence ID" value="PIL40138.1"/>
    <property type="molecule type" value="Genomic_DNA"/>
</dbReference>
<accession>A0A2G8T383</accession>
<dbReference type="SUPFAM" id="SSF103481">
    <property type="entry name" value="Multidrug resistance efflux transporter EmrE"/>
    <property type="match status" value="2"/>
</dbReference>
<protein>
    <submittedName>
        <fullName evidence="7">EamA family transporter</fullName>
    </submittedName>
</protein>
<feature type="transmembrane region" description="Helical" evidence="5">
    <location>
        <begin position="177"/>
        <end position="198"/>
    </location>
</feature>
<evidence type="ECO:0000313" key="7">
    <source>
        <dbReference type="EMBL" id="PIL40138.1"/>
    </source>
</evidence>
<dbReference type="AlphaFoldDB" id="A0A2G8T383"/>
<dbReference type="InterPro" id="IPR037185">
    <property type="entry name" value="EmrE-like"/>
</dbReference>
<dbReference type="GO" id="GO:0016020">
    <property type="term" value="C:membrane"/>
    <property type="evidence" value="ECO:0007669"/>
    <property type="project" value="UniProtKB-SubCell"/>
</dbReference>
<keyword evidence="2 5" id="KW-0812">Transmembrane</keyword>
<dbReference type="InterPro" id="IPR000620">
    <property type="entry name" value="EamA_dom"/>
</dbReference>
<evidence type="ECO:0000259" key="6">
    <source>
        <dbReference type="Pfam" id="PF00892"/>
    </source>
</evidence>
<gene>
    <name evidence="7" type="ORF">CR103_09335</name>
</gene>
<reference evidence="7 8" key="1">
    <citation type="submission" date="2017-10" db="EMBL/GenBank/DDBJ databases">
        <title>Massilia psychrophilum sp. nov., a novel purple-pigmented bacterium isolated from Tianshan glacier, Xinjiang Municipality, China.</title>
        <authorList>
            <person name="Wang H."/>
        </authorList>
    </citation>
    <scope>NUCLEOTIDE SEQUENCE [LARGE SCALE GENOMIC DNA]</scope>
    <source>
        <strain evidence="7 8">JCM 30813</strain>
    </source>
</reference>
<feature type="transmembrane region" description="Helical" evidence="5">
    <location>
        <begin position="94"/>
        <end position="112"/>
    </location>
</feature>
<evidence type="ECO:0000256" key="1">
    <source>
        <dbReference type="ARBA" id="ARBA00004141"/>
    </source>
</evidence>
<evidence type="ECO:0000313" key="8">
    <source>
        <dbReference type="Proteomes" id="UP000228593"/>
    </source>
</evidence>
<feature type="transmembrane region" description="Helical" evidence="5">
    <location>
        <begin position="119"/>
        <end position="139"/>
    </location>
</feature>
<keyword evidence="4 5" id="KW-0472">Membrane</keyword>
<keyword evidence="8" id="KW-1185">Reference proteome</keyword>
<dbReference type="RefSeq" id="WP_099915718.1">
    <property type="nucleotide sequence ID" value="NZ_BMHS01000006.1"/>
</dbReference>
<name>A0A2G8T383_9BURK</name>
<comment type="subcellular location">
    <subcellularLocation>
        <location evidence="1">Membrane</location>
        <topology evidence="1">Multi-pass membrane protein</topology>
    </subcellularLocation>
</comment>
<dbReference type="OrthoDB" id="8524934at2"/>
<evidence type="ECO:0000256" key="5">
    <source>
        <dbReference type="SAM" id="Phobius"/>
    </source>
</evidence>
<feature type="transmembrane region" description="Helical" evidence="5">
    <location>
        <begin position="210"/>
        <end position="229"/>
    </location>
</feature>
<feature type="domain" description="EamA" evidence="6">
    <location>
        <begin position="3"/>
        <end position="135"/>
    </location>
</feature>
<sequence length="307" mass="33450">MASLWMLCAALLFSVMGACVKLASVTFSISEIVMYRGLIGVVMLALLVLQRGGSLRTAVPREHAWRGLVGVVSLWLWFYGISKLPLATAVTLNYMSPIWMAAFLFCAGWWHAKDHVEWPLLGAILLSFIGVILVLQPAFEARQWIGAATTLFSGMLSAAAYLQVRRLGQLGEPEYRVVFYFAMMNLLAGLAGSATTAADPAIDTWHALDLRGATLLLTMGVTATLAQMAMTRAYAIGKTLVVANLQYTGIVFASLLGMLLWGDRFDWHVWLGMAVILGSGLAVTYYNTRKTERGTAVETTDPIASET</sequence>
<dbReference type="Pfam" id="PF00892">
    <property type="entry name" value="EamA"/>
    <property type="match status" value="1"/>
</dbReference>
<dbReference type="PANTHER" id="PTHR22911:SF6">
    <property type="entry name" value="SOLUTE CARRIER FAMILY 35 MEMBER G1"/>
    <property type="match status" value="1"/>
</dbReference>
<feature type="transmembrane region" description="Helical" evidence="5">
    <location>
        <begin position="145"/>
        <end position="165"/>
    </location>
</feature>
<proteinExistence type="predicted"/>
<feature type="transmembrane region" description="Helical" evidence="5">
    <location>
        <begin position="267"/>
        <end position="286"/>
    </location>
</feature>
<evidence type="ECO:0000256" key="2">
    <source>
        <dbReference type="ARBA" id="ARBA00022692"/>
    </source>
</evidence>